<evidence type="ECO:0000313" key="3">
    <source>
        <dbReference type="Proteomes" id="UP000069940"/>
    </source>
</evidence>
<sequence length="495" mass="55064">MSAPKSVRCHVCSSRHRIKGRPIVINGQAIPVRNTVKTLGVTIDRGLTFKAHFDNIRTNCQSRLNLMKTLSSPHYSNNRRILYRVAAAVIDSRLLYGLEMTCLSSDILINSLAPIYNRYVRTISHLLPSTPADTTCIEAGLLPFRFRITVALCCKAATFAERTAGSFRTRLLEEADILLQKTADAVLPPVAKIQWYGERDWRGPKIRIDNRIKRNFRAGDNSVCLRRTVVELLETDYNSYQRRYTDGSLSTSGIGMGIFDHSLAVSMSLPEQCSIFSAEAAAILYAVTAPANRPIVVITDSASVVSALQSEAPRHPWIQDIITHAPPDLCLMWVPGHCGVAGNEAADQLAGAGPSGPRYKTAVPVPDIRRWVKALALQAWQDEWTRTRGHLRKIKQSTKAWTDLRSMREQTIISRLRTGHTRVTHNYGGSPFHRTCEICGIITSVEHIICVCPAYEGPRRLYDTPGSIRDALKDDPSSLAALICFIKDAGLFFKI</sequence>
<protein>
    <recommendedName>
        <fullName evidence="1">RNase H type-1 domain-containing protein</fullName>
    </recommendedName>
</protein>
<proteinExistence type="predicted"/>
<dbReference type="PROSITE" id="PS50879">
    <property type="entry name" value="RNASE_H_1"/>
    <property type="match status" value="1"/>
</dbReference>
<dbReference type="Pfam" id="PF00075">
    <property type="entry name" value="RNase_H"/>
    <property type="match status" value="1"/>
</dbReference>
<dbReference type="SUPFAM" id="SSF53098">
    <property type="entry name" value="Ribonuclease H-like"/>
    <property type="match status" value="1"/>
</dbReference>
<dbReference type="CDD" id="cd09276">
    <property type="entry name" value="Rnase_HI_RT_non_LTR"/>
    <property type="match status" value="1"/>
</dbReference>
<dbReference type="Proteomes" id="UP000069940">
    <property type="component" value="Unassembled WGS sequence"/>
</dbReference>
<organism evidence="2 3">
    <name type="scientific">Aedes albopictus</name>
    <name type="common">Asian tiger mosquito</name>
    <name type="synonym">Stegomyia albopicta</name>
    <dbReference type="NCBI Taxonomy" id="7160"/>
    <lineage>
        <taxon>Eukaryota</taxon>
        <taxon>Metazoa</taxon>
        <taxon>Ecdysozoa</taxon>
        <taxon>Arthropoda</taxon>
        <taxon>Hexapoda</taxon>
        <taxon>Insecta</taxon>
        <taxon>Pterygota</taxon>
        <taxon>Neoptera</taxon>
        <taxon>Endopterygota</taxon>
        <taxon>Diptera</taxon>
        <taxon>Nematocera</taxon>
        <taxon>Culicoidea</taxon>
        <taxon>Culicidae</taxon>
        <taxon>Culicinae</taxon>
        <taxon>Aedini</taxon>
        <taxon>Aedes</taxon>
        <taxon>Stegomyia</taxon>
    </lineage>
</organism>
<dbReference type="EnsemblMetazoa" id="AALFPA23_022240.R32965">
    <property type="protein sequence ID" value="AALFPA23_022240.P32965"/>
    <property type="gene ID" value="AALFPA23_022240"/>
</dbReference>
<name>A0ABM1ZWA9_AEDAL</name>
<dbReference type="GeneID" id="134286726"/>
<dbReference type="InterPro" id="IPR002156">
    <property type="entry name" value="RNaseH_domain"/>
</dbReference>
<evidence type="ECO:0000313" key="2">
    <source>
        <dbReference type="EnsemblMetazoa" id="AALFPA23_022240.P32965"/>
    </source>
</evidence>
<feature type="domain" description="RNase H type-1" evidence="1">
    <location>
        <begin position="237"/>
        <end position="355"/>
    </location>
</feature>
<dbReference type="InterPro" id="IPR012337">
    <property type="entry name" value="RNaseH-like_sf"/>
</dbReference>
<accession>A0ABM1ZWA9</accession>
<evidence type="ECO:0000259" key="1">
    <source>
        <dbReference type="PROSITE" id="PS50879"/>
    </source>
</evidence>
<dbReference type="Gene3D" id="3.30.420.10">
    <property type="entry name" value="Ribonuclease H-like superfamily/Ribonuclease H"/>
    <property type="match status" value="1"/>
</dbReference>
<keyword evidence="3" id="KW-1185">Reference proteome</keyword>
<dbReference type="RefSeq" id="XP_062704374.1">
    <property type="nucleotide sequence ID" value="XM_062848390.1"/>
</dbReference>
<dbReference type="InterPro" id="IPR036397">
    <property type="entry name" value="RNaseH_sf"/>
</dbReference>
<reference evidence="2" key="2">
    <citation type="submission" date="2025-05" db="UniProtKB">
        <authorList>
            <consortium name="EnsemblMetazoa"/>
        </authorList>
    </citation>
    <scope>IDENTIFICATION</scope>
    <source>
        <strain evidence="2">Foshan</strain>
    </source>
</reference>
<reference evidence="3" key="1">
    <citation type="journal article" date="2015" name="Proc. Natl. Acad. Sci. U.S.A.">
        <title>Genome sequence of the Asian Tiger mosquito, Aedes albopictus, reveals insights into its biology, genetics, and evolution.</title>
        <authorList>
            <person name="Chen X.G."/>
            <person name="Jiang X."/>
            <person name="Gu J."/>
            <person name="Xu M."/>
            <person name="Wu Y."/>
            <person name="Deng Y."/>
            <person name="Zhang C."/>
            <person name="Bonizzoni M."/>
            <person name="Dermauw W."/>
            <person name="Vontas J."/>
            <person name="Armbruster P."/>
            <person name="Huang X."/>
            <person name="Yang Y."/>
            <person name="Zhang H."/>
            <person name="He W."/>
            <person name="Peng H."/>
            <person name="Liu Y."/>
            <person name="Wu K."/>
            <person name="Chen J."/>
            <person name="Lirakis M."/>
            <person name="Topalis P."/>
            <person name="Van Leeuwen T."/>
            <person name="Hall A.B."/>
            <person name="Jiang X."/>
            <person name="Thorpe C."/>
            <person name="Mueller R.L."/>
            <person name="Sun C."/>
            <person name="Waterhouse R.M."/>
            <person name="Yan G."/>
            <person name="Tu Z.J."/>
            <person name="Fang X."/>
            <person name="James A.A."/>
        </authorList>
    </citation>
    <scope>NUCLEOTIDE SEQUENCE [LARGE SCALE GENOMIC DNA]</scope>
    <source>
        <strain evidence="3">Foshan</strain>
    </source>
</reference>